<name>A0ABU3PJA5_9CORY</name>
<evidence type="ECO:0008006" key="4">
    <source>
        <dbReference type="Google" id="ProtNLM"/>
    </source>
</evidence>
<evidence type="ECO:0000313" key="2">
    <source>
        <dbReference type="EMBL" id="MDT9409918.1"/>
    </source>
</evidence>
<keyword evidence="3" id="KW-1185">Reference proteome</keyword>
<organism evidence="2 3">
    <name type="scientific">Corynebacterium rouxii</name>
    <dbReference type="NCBI Taxonomy" id="2719119"/>
    <lineage>
        <taxon>Bacteria</taxon>
        <taxon>Bacillati</taxon>
        <taxon>Actinomycetota</taxon>
        <taxon>Actinomycetes</taxon>
        <taxon>Mycobacteriales</taxon>
        <taxon>Corynebacteriaceae</taxon>
        <taxon>Corynebacterium</taxon>
    </lineage>
</organism>
<accession>A0ABU3PJA5</accession>
<feature type="signal peptide" evidence="1">
    <location>
        <begin position="1"/>
        <end position="31"/>
    </location>
</feature>
<evidence type="ECO:0000313" key="3">
    <source>
        <dbReference type="Proteomes" id="UP001265983"/>
    </source>
</evidence>
<dbReference type="EMBL" id="JARUHM010000001">
    <property type="protein sequence ID" value="MDT9409918.1"/>
    <property type="molecule type" value="Genomic_DNA"/>
</dbReference>
<proteinExistence type="predicted"/>
<sequence length="160" mass="16880">MTLYTSLTHRTRRLAILCTTALLAFAPTAHAADTVTIFDGDGGLVQQTCGSTTAQIRIDSSSFSSFSACFGLVKPTGWIATKITGSYGVVNNLTVPAHIAFKLPDGDVYWQETVEPSKVATIDVGRFGSTVVEIQITPVTTSIGPATGTAWFVDTALAHP</sequence>
<gene>
    <name evidence="2" type="ORF">P8T80_00670</name>
</gene>
<evidence type="ECO:0000256" key="1">
    <source>
        <dbReference type="SAM" id="SignalP"/>
    </source>
</evidence>
<reference evidence="2 3" key="1">
    <citation type="submission" date="2023-03" db="EMBL/GenBank/DDBJ databases">
        <title>Whole genome sequence of the first Corynebacterium rouxii strains isolated in Brazil: a recent member of Corynebacterium diphtheriae complex.</title>
        <authorList>
            <person name="Vieira V."/>
            <person name="Ramos J.N."/>
            <person name="Araujo M.R.B."/>
            <person name="Baio P.V."/>
            <person name="Sant'Anna L.O."/>
            <person name="Veras J.F.C."/>
            <person name="Vieira E.M.D."/>
            <person name="Sousa M.A.B."/>
            <person name="Camargo C.H."/>
            <person name="Sacchi C.T."/>
            <person name="Campos K.R."/>
            <person name="Santos M.B.N."/>
            <person name="Bokermann S."/>
            <person name="Alvim L.B."/>
            <person name="Santos L.S."/>
            <person name="Mattos-Guaraldi A.L."/>
        </authorList>
    </citation>
    <scope>NUCLEOTIDE SEQUENCE [LARGE SCALE GENOMIC DNA]</scope>
    <source>
        <strain evidence="2 3">70862</strain>
    </source>
</reference>
<protein>
    <recommendedName>
        <fullName evidence="4">Secreted protein</fullName>
    </recommendedName>
</protein>
<comment type="caution">
    <text evidence="2">The sequence shown here is derived from an EMBL/GenBank/DDBJ whole genome shotgun (WGS) entry which is preliminary data.</text>
</comment>
<keyword evidence="1" id="KW-0732">Signal</keyword>
<dbReference type="Proteomes" id="UP001265983">
    <property type="component" value="Unassembled WGS sequence"/>
</dbReference>
<feature type="chain" id="PRO_5047455115" description="Secreted protein" evidence="1">
    <location>
        <begin position="32"/>
        <end position="160"/>
    </location>
</feature>
<dbReference type="RefSeq" id="WP_315642953.1">
    <property type="nucleotide sequence ID" value="NZ_JARUHM010000001.1"/>
</dbReference>